<feature type="transmembrane region" description="Helical" evidence="18">
    <location>
        <begin position="1181"/>
        <end position="1203"/>
    </location>
</feature>
<evidence type="ECO:0000259" key="20">
    <source>
        <dbReference type="PROSITE" id="PS50261"/>
    </source>
</evidence>
<dbReference type="OrthoDB" id="10037534at2759"/>
<feature type="compositionally biased region" description="Polar residues" evidence="17">
    <location>
        <begin position="129"/>
        <end position="150"/>
    </location>
</feature>
<feature type="region of interest" description="Disordered" evidence="17">
    <location>
        <begin position="667"/>
        <end position="712"/>
    </location>
</feature>
<dbReference type="GO" id="GO:0004930">
    <property type="term" value="F:G protein-coupled receptor activity"/>
    <property type="evidence" value="ECO:0007669"/>
    <property type="project" value="UniProtKB-KW"/>
</dbReference>
<evidence type="ECO:0000256" key="7">
    <source>
        <dbReference type="ARBA" id="ARBA00022989"/>
    </source>
</evidence>
<dbReference type="PROSITE" id="PS00650">
    <property type="entry name" value="G_PROTEIN_RECEP_F2_2"/>
    <property type="match status" value="1"/>
</dbReference>
<sequence length="1434" mass="156198">MNKTNSFFSFLQLHDFRKTFSATRENLRNLIRSHEIFAVLGQEKAVDCFPPWENALSMDGGVRANPFGEVEDVVCNVRLSNSRRRIGLCVRAAGRRWSRWMDACLLLGSLLLLLSHTADASTTASKSSPMVTNPPTTAVSPYSLHRTTPAKTTTRLDTTPVTAFSDDTTLDVTAGHENATLNTTAHPDNTTSSTKGFFYWMVLSVEVIGDDRNESHITEWLKETLLTHLDTCATPDGQQVNSTTPTPSITSSQPTIMSSNTAYDQTGQSDTATALDVTMATTMSTSTTATSSHMSSRGPLLSSSHMSSRGPLLSSSHMSSSDPLLSHSTTVWPQNQSTTGNSTEAENGTDSSVFQDIEVCCEHTVNISQTVCTVLVKLSSPRHPCCFRYSLWNASLTNNEPIYASILNNTVKLLKGVWHNDSTSLPPGGDAKKCNSSLASSEDCRNSSPVNCTISGESQTVDSASDCPSEFEVSGPCNCPQNCSTAAYYGMALKINNPSITPSNITSMVNQLNHFSCDASNSNSTCLALFKVSKVYEKNLLLRSTEPGPPVFWLILKLSKEVSISTVDNAVQWALSALLQSINITKMARRVVYCGGDEVPSSKVRSTELSLTFLQFCRAGPAVQSILQCHKGEMLIVEFKDPGPAHRPRTTTTPLIASTRATAIPVSSDTTCSTTSAGEIRTTSTAPANNSSTAATQTSSRTPVTTVTTPPTVSNFVNPSAATTVTTPSTVSNVVNPSAATTVTTPSTVSNVANPSAITTVTTLSTATTITNAVIIQTVTKVPLTTTAASSAEEEADKLLALTRDVSSLNSSQVEQLVSQLEALLSGPNVSLALGRTSVNIVSNLLDATADTLASSATRLIRIVDAVGLKLVLTEQTQSILFDSLALAVRRVDGTNFRETTFSLTDATNLQNGLREARSVLGVKGRADTPQGSITLPSTLTQNLSPQQQQQASRLQFNFYQRSTLFQDRTLALGNRTLNSGILSTSVANLSLSGLEDDIIITLRNNEKQKQENSTVCVFWDFTFNDGSGGWNSNGCSVLNVTDEQTTCSCNHLTSFGILLNLNGPIDQLQALILTYITYIGCGLSAIFLSLTLLTYLAFGKLRKDIPSKILIQLCFALLLLNLVFLLDAWLALYTEAVGLCISTAFFLHYFLLCAFTWMGLEAVHMYIALVKVFNSYISHFMLKFSLVGWGVPLAVVIIVIAIDKDNYGLRNYGKYSDSAGDEFCWLRNDVVFYVTVVAYFCVIFLVNLVMFVVVLVQLRRLKRQNPHNSLHRSRLQEARSIAGLTVLLGLTWGFGFFTFFAENDVNLAFMYLFCIFNTFQGFFIFVFHCAYKENVRRYWRTYLCCGKLRLSEKSDWSRTATQNKNRAISQNSSSSSTSLAPDLSIRTQSTRGPSDDRMMPESNSDVVHNEINNQYHNPSQANWITNPSYSTGS</sequence>
<comment type="similarity">
    <text evidence="2">Belongs to the G-protein coupled receptor 2 family. Adhesion G-protein coupled receptor (ADGR) subfamily.</text>
</comment>
<dbReference type="Pfam" id="PF01825">
    <property type="entry name" value="GPS"/>
    <property type="match status" value="1"/>
</dbReference>
<dbReference type="KEGG" id="char:105907381"/>
<protein>
    <recommendedName>
        <fullName evidence="14">Adhesion G-protein coupled receptor G2</fullName>
    </recommendedName>
    <alternativeName>
        <fullName evidence="15">G-protein coupled receptor 64</fullName>
    </alternativeName>
</protein>
<dbReference type="InterPro" id="IPR017981">
    <property type="entry name" value="GPCR_2-like_7TM"/>
</dbReference>
<evidence type="ECO:0000256" key="1">
    <source>
        <dbReference type="ARBA" id="ARBA00004424"/>
    </source>
</evidence>
<dbReference type="GeneID" id="105907381"/>
<feature type="compositionally biased region" description="Low complexity" evidence="17">
    <location>
        <begin position="285"/>
        <end position="328"/>
    </location>
</feature>
<name>A0A6P8FUU7_CLUHA</name>
<dbReference type="Gene3D" id="1.20.1070.10">
    <property type="entry name" value="Rhodopsin 7-helix transmembrane proteins"/>
    <property type="match status" value="1"/>
</dbReference>
<evidence type="ECO:0000256" key="12">
    <source>
        <dbReference type="ARBA" id="ARBA00023180"/>
    </source>
</evidence>
<feature type="compositionally biased region" description="Low complexity" evidence="17">
    <location>
        <begin position="1370"/>
        <end position="1379"/>
    </location>
</feature>
<evidence type="ECO:0000313" key="22">
    <source>
        <dbReference type="RefSeq" id="XP_031427165.1"/>
    </source>
</evidence>
<dbReference type="GO" id="GO:0007166">
    <property type="term" value="P:cell surface receptor signaling pathway"/>
    <property type="evidence" value="ECO:0007669"/>
    <property type="project" value="InterPro"/>
</dbReference>
<keyword evidence="10" id="KW-1015">Disulfide bond</keyword>
<evidence type="ECO:0000313" key="21">
    <source>
        <dbReference type="Proteomes" id="UP000515152"/>
    </source>
</evidence>
<evidence type="ECO:0000256" key="6">
    <source>
        <dbReference type="ARBA" id="ARBA00022729"/>
    </source>
</evidence>
<feature type="compositionally biased region" description="Polar residues" evidence="17">
    <location>
        <begin position="329"/>
        <end position="349"/>
    </location>
</feature>
<dbReference type="RefSeq" id="XP_031427165.1">
    <property type="nucleotide sequence ID" value="XM_031571305.1"/>
</dbReference>
<dbReference type="InterPro" id="IPR057244">
    <property type="entry name" value="GAIN_B"/>
</dbReference>
<dbReference type="Pfam" id="PF26574">
    <property type="entry name" value="GAIN_ADGRG2"/>
    <property type="match status" value="1"/>
</dbReference>
<dbReference type="Gene3D" id="2.60.220.50">
    <property type="match status" value="1"/>
</dbReference>
<feature type="transmembrane region" description="Helical" evidence="18">
    <location>
        <begin position="1308"/>
        <end position="1332"/>
    </location>
</feature>
<accession>A0A6P8FUU7</accession>
<feature type="region of interest" description="Disordered" evidence="17">
    <location>
        <begin position="1362"/>
        <end position="1406"/>
    </location>
</feature>
<evidence type="ECO:0000256" key="3">
    <source>
        <dbReference type="ARBA" id="ARBA00022475"/>
    </source>
</evidence>
<dbReference type="FunFam" id="2.60.220.50:FF:000003">
    <property type="entry name" value="adhesion G-protein coupled receptor G2 isoform X2"/>
    <property type="match status" value="1"/>
</dbReference>
<dbReference type="PANTHER" id="PTHR12011:SF264">
    <property type="entry name" value="ADHESION G-PROTEIN COUPLED RECEPTOR G2"/>
    <property type="match status" value="1"/>
</dbReference>
<keyword evidence="8" id="KW-0297">G-protein coupled receptor</keyword>
<dbReference type="GO" id="GO:0007189">
    <property type="term" value="P:adenylate cyclase-activating G protein-coupled receptor signaling pathway"/>
    <property type="evidence" value="ECO:0007669"/>
    <property type="project" value="TreeGrafter"/>
</dbReference>
<dbReference type="SUPFAM" id="SSF81321">
    <property type="entry name" value="Family A G protein-coupled receptor-like"/>
    <property type="match status" value="1"/>
</dbReference>
<evidence type="ECO:0000256" key="13">
    <source>
        <dbReference type="ARBA" id="ARBA00023224"/>
    </source>
</evidence>
<feature type="transmembrane region" description="Helical" evidence="18">
    <location>
        <begin position="1111"/>
        <end position="1131"/>
    </location>
</feature>
<comment type="subcellular location">
    <subcellularLocation>
        <location evidence="1">Apical cell membrane</location>
        <topology evidence="1">Multi-pass membrane protein</topology>
    </subcellularLocation>
</comment>
<dbReference type="Proteomes" id="UP000515152">
    <property type="component" value="Chromosome 8"/>
</dbReference>
<feature type="region of interest" description="Disordered" evidence="17">
    <location>
        <begin position="285"/>
        <end position="349"/>
    </location>
</feature>
<proteinExistence type="inferred from homology"/>
<evidence type="ECO:0000256" key="9">
    <source>
        <dbReference type="ARBA" id="ARBA00023136"/>
    </source>
</evidence>
<evidence type="ECO:0000256" key="15">
    <source>
        <dbReference type="ARBA" id="ARBA00083924"/>
    </source>
</evidence>
<keyword evidence="12" id="KW-0325">Glycoprotein</keyword>
<evidence type="ECO:0000256" key="4">
    <source>
        <dbReference type="ARBA" id="ARBA00022553"/>
    </source>
</evidence>
<comment type="subunit">
    <text evidence="16">Heterodimer of 2 chains generated by proteolytic processing; the large extracellular N-terminal fragment and the membrane-bound C-terminal fragment predominantly remain associated and non-covalently linked. Interacts with CFTR.</text>
</comment>
<keyword evidence="6" id="KW-0732">Signal</keyword>
<evidence type="ECO:0000256" key="8">
    <source>
        <dbReference type="ARBA" id="ARBA00023040"/>
    </source>
</evidence>
<evidence type="ECO:0000256" key="17">
    <source>
        <dbReference type="SAM" id="MobiDB-lite"/>
    </source>
</evidence>
<dbReference type="InterPro" id="IPR000832">
    <property type="entry name" value="GPCR_2_secretin-like"/>
</dbReference>
<evidence type="ECO:0000256" key="10">
    <source>
        <dbReference type="ARBA" id="ARBA00023157"/>
    </source>
</evidence>
<organism evidence="21 22">
    <name type="scientific">Clupea harengus</name>
    <name type="common">Atlantic herring</name>
    <dbReference type="NCBI Taxonomy" id="7950"/>
    <lineage>
        <taxon>Eukaryota</taxon>
        <taxon>Metazoa</taxon>
        <taxon>Chordata</taxon>
        <taxon>Craniata</taxon>
        <taxon>Vertebrata</taxon>
        <taxon>Euteleostomi</taxon>
        <taxon>Actinopterygii</taxon>
        <taxon>Neopterygii</taxon>
        <taxon>Teleostei</taxon>
        <taxon>Clupei</taxon>
        <taxon>Clupeiformes</taxon>
        <taxon>Clupeoidei</taxon>
        <taxon>Clupeidae</taxon>
        <taxon>Clupea</taxon>
    </lineage>
</organism>
<dbReference type="PROSITE" id="PS50221">
    <property type="entry name" value="GAIN_B"/>
    <property type="match status" value="1"/>
</dbReference>
<dbReference type="PROSITE" id="PS50261">
    <property type="entry name" value="G_PROTEIN_RECEP_F2_4"/>
    <property type="match status" value="1"/>
</dbReference>
<feature type="transmembrane region" description="Helical" evidence="18">
    <location>
        <begin position="1231"/>
        <end position="1259"/>
    </location>
</feature>
<keyword evidence="3" id="KW-1003">Cell membrane</keyword>
<evidence type="ECO:0000256" key="11">
    <source>
        <dbReference type="ARBA" id="ARBA00023170"/>
    </source>
</evidence>
<dbReference type="InterPro" id="IPR058857">
    <property type="entry name" value="GAIN_ADGRG2/6"/>
</dbReference>
<keyword evidence="7 18" id="KW-1133">Transmembrane helix</keyword>
<feature type="compositionally biased region" description="Low complexity" evidence="17">
    <location>
        <begin position="242"/>
        <end position="255"/>
    </location>
</feature>
<feature type="region of interest" description="Disordered" evidence="17">
    <location>
        <begin position="236"/>
        <end position="255"/>
    </location>
</feature>
<dbReference type="PANTHER" id="PTHR12011">
    <property type="entry name" value="ADHESION G-PROTEIN COUPLED RECEPTOR"/>
    <property type="match status" value="1"/>
</dbReference>
<keyword evidence="5 18" id="KW-0812">Transmembrane</keyword>
<keyword evidence="11 22" id="KW-0675">Receptor</keyword>
<reference evidence="22" key="1">
    <citation type="submission" date="2025-08" db="UniProtKB">
        <authorList>
            <consortium name="RefSeq"/>
        </authorList>
    </citation>
    <scope>IDENTIFICATION</scope>
</reference>
<dbReference type="Pfam" id="PF00002">
    <property type="entry name" value="7tm_2"/>
    <property type="match status" value="1"/>
</dbReference>
<dbReference type="InterPro" id="IPR000203">
    <property type="entry name" value="GPS"/>
</dbReference>
<dbReference type="InterPro" id="IPR046338">
    <property type="entry name" value="GAIN_dom_sf"/>
</dbReference>
<gene>
    <name evidence="22" type="primary">LOC105907381</name>
</gene>
<dbReference type="FunFam" id="1.20.1070.10:FF:000043">
    <property type="entry name" value="adhesion G-protein coupled receptor G2 isoform X1"/>
    <property type="match status" value="1"/>
</dbReference>
<evidence type="ECO:0000256" key="18">
    <source>
        <dbReference type="SAM" id="Phobius"/>
    </source>
</evidence>
<dbReference type="PRINTS" id="PR00249">
    <property type="entry name" value="GPCRSECRETIN"/>
</dbReference>
<feature type="compositionally biased region" description="Polar residues" evidence="17">
    <location>
        <begin position="667"/>
        <end position="677"/>
    </location>
</feature>
<feature type="compositionally biased region" description="Low complexity" evidence="17">
    <location>
        <begin position="681"/>
        <end position="712"/>
    </location>
</feature>
<dbReference type="InterPro" id="IPR017983">
    <property type="entry name" value="GPCR_2_secretin-like_CS"/>
</dbReference>
<evidence type="ECO:0000256" key="5">
    <source>
        <dbReference type="ARBA" id="ARBA00022692"/>
    </source>
</evidence>
<dbReference type="SMART" id="SM00303">
    <property type="entry name" value="GPS"/>
    <property type="match status" value="1"/>
</dbReference>
<evidence type="ECO:0000256" key="16">
    <source>
        <dbReference type="ARBA" id="ARBA00093560"/>
    </source>
</evidence>
<evidence type="ECO:0000256" key="14">
    <source>
        <dbReference type="ARBA" id="ARBA00069918"/>
    </source>
</evidence>
<keyword evidence="21" id="KW-1185">Reference proteome</keyword>
<evidence type="ECO:0000259" key="19">
    <source>
        <dbReference type="PROSITE" id="PS50221"/>
    </source>
</evidence>
<feature type="transmembrane region" description="Helical" evidence="18">
    <location>
        <begin position="1280"/>
        <end position="1302"/>
    </location>
</feature>
<feature type="domain" description="G-protein coupled receptors family 2 profile 2" evidence="20">
    <location>
        <begin position="1074"/>
        <end position="1333"/>
    </location>
</feature>
<feature type="domain" description="GAIN-B" evidence="19">
    <location>
        <begin position="906"/>
        <end position="1066"/>
    </location>
</feature>
<evidence type="ECO:0000256" key="2">
    <source>
        <dbReference type="ARBA" id="ARBA00007343"/>
    </source>
</evidence>
<feature type="transmembrane region" description="Helical" evidence="18">
    <location>
        <begin position="1137"/>
        <end position="1161"/>
    </location>
</feature>
<keyword evidence="9 18" id="KW-0472">Membrane</keyword>
<feature type="transmembrane region" description="Helical" evidence="18">
    <location>
        <begin position="1076"/>
        <end position="1099"/>
    </location>
</feature>
<keyword evidence="4" id="KW-0597">Phosphoprotein</keyword>
<dbReference type="GO" id="GO:0016324">
    <property type="term" value="C:apical plasma membrane"/>
    <property type="evidence" value="ECO:0007669"/>
    <property type="project" value="UniProtKB-SubCell"/>
</dbReference>
<keyword evidence="13" id="KW-0807">Transducer</keyword>
<feature type="region of interest" description="Disordered" evidence="17">
    <location>
        <begin position="123"/>
        <end position="150"/>
    </location>
</feature>